<gene>
    <name evidence="2" type="ORF">GCM10008013_28320</name>
</gene>
<dbReference type="PANTHER" id="PTHR43792:SF16">
    <property type="entry name" value="N-ACETYLTRANSFERASE DOMAIN-CONTAINING PROTEIN"/>
    <property type="match status" value="1"/>
</dbReference>
<evidence type="ECO:0000259" key="1">
    <source>
        <dbReference type="PROSITE" id="PS51186"/>
    </source>
</evidence>
<evidence type="ECO:0000313" key="3">
    <source>
        <dbReference type="Proteomes" id="UP000659344"/>
    </source>
</evidence>
<dbReference type="EMBL" id="BMFT01000001">
    <property type="protein sequence ID" value="GGH27079.1"/>
    <property type="molecule type" value="Genomic_DNA"/>
</dbReference>
<dbReference type="Gene3D" id="3.40.630.30">
    <property type="match status" value="1"/>
</dbReference>
<feature type="domain" description="N-acetyltransferase" evidence="1">
    <location>
        <begin position="9"/>
        <end position="165"/>
    </location>
</feature>
<dbReference type="InterPro" id="IPR051531">
    <property type="entry name" value="N-acetyltransferase"/>
</dbReference>
<protein>
    <recommendedName>
        <fullName evidence="1">N-acetyltransferase domain-containing protein</fullName>
    </recommendedName>
</protein>
<organism evidence="2 3">
    <name type="scientific">Paenibacillus segetis</name>
    <dbReference type="NCBI Taxonomy" id="1325360"/>
    <lineage>
        <taxon>Bacteria</taxon>
        <taxon>Bacillati</taxon>
        <taxon>Bacillota</taxon>
        <taxon>Bacilli</taxon>
        <taxon>Bacillales</taxon>
        <taxon>Paenibacillaceae</taxon>
        <taxon>Paenibacillus</taxon>
    </lineage>
</organism>
<dbReference type="SUPFAM" id="SSF55729">
    <property type="entry name" value="Acyl-CoA N-acyltransferases (Nat)"/>
    <property type="match status" value="1"/>
</dbReference>
<comment type="caution">
    <text evidence="2">The sequence shown here is derived from an EMBL/GenBank/DDBJ whole genome shotgun (WGS) entry which is preliminary data.</text>
</comment>
<dbReference type="Pfam" id="PF13302">
    <property type="entry name" value="Acetyltransf_3"/>
    <property type="match status" value="1"/>
</dbReference>
<dbReference type="PROSITE" id="PS51186">
    <property type="entry name" value="GNAT"/>
    <property type="match status" value="1"/>
</dbReference>
<dbReference type="Proteomes" id="UP000659344">
    <property type="component" value="Unassembled WGS sequence"/>
</dbReference>
<dbReference type="RefSeq" id="WP_188539778.1">
    <property type="nucleotide sequence ID" value="NZ_BMFT01000001.1"/>
</dbReference>
<name>A0ABQ1YIT9_9BACL</name>
<sequence length="175" mass="20447">MIEIKSARLIIRETEARDLNNIEKLWNEPEVMKWVGFPNGLQITQASLKVWLERLKSHQNQKHFVVFDKHSNFCGELFYDLEPDNRAGLDIKFLPEFQGQGLATEALLCLINYIFEYIKEVTCVWTEPSQSNIAAMRLYDRCGLKDTGIIAEGNESGTYWELSRTKWNECYAKYK</sequence>
<proteinExistence type="predicted"/>
<dbReference type="InterPro" id="IPR016181">
    <property type="entry name" value="Acyl_CoA_acyltransferase"/>
</dbReference>
<dbReference type="InterPro" id="IPR000182">
    <property type="entry name" value="GNAT_dom"/>
</dbReference>
<keyword evidence="3" id="KW-1185">Reference proteome</keyword>
<dbReference type="PANTHER" id="PTHR43792">
    <property type="entry name" value="GNAT FAMILY, PUTATIVE (AFU_ORTHOLOGUE AFUA_3G00765)-RELATED-RELATED"/>
    <property type="match status" value="1"/>
</dbReference>
<evidence type="ECO:0000313" key="2">
    <source>
        <dbReference type="EMBL" id="GGH27079.1"/>
    </source>
</evidence>
<reference evidence="3" key="1">
    <citation type="journal article" date="2019" name="Int. J. Syst. Evol. Microbiol.">
        <title>The Global Catalogue of Microorganisms (GCM) 10K type strain sequencing project: providing services to taxonomists for standard genome sequencing and annotation.</title>
        <authorList>
            <consortium name="The Broad Institute Genomics Platform"/>
            <consortium name="The Broad Institute Genome Sequencing Center for Infectious Disease"/>
            <person name="Wu L."/>
            <person name="Ma J."/>
        </authorList>
    </citation>
    <scope>NUCLEOTIDE SEQUENCE [LARGE SCALE GENOMIC DNA]</scope>
    <source>
        <strain evidence="3">CGMCC 1.12769</strain>
    </source>
</reference>
<accession>A0ABQ1YIT9</accession>